<feature type="coiled-coil region" evidence="1">
    <location>
        <begin position="124"/>
        <end position="200"/>
    </location>
</feature>
<protein>
    <recommendedName>
        <fullName evidence="4">DUF4124 domain-containing protein</fullName>
    </recommendedName>
</protein>
<evidence type="ECO:0000313" key="5">
    <source>
        <dbReference type="EMBL" id="OGI37655.1"/>
    </source>
</evidence>
<evidence type="ECO:0000256" key="2">
    <source>
        <dbReference type="SAM" id="MobiDB-lite"/>
    </source>
</evidence>
<feature type="domain" description="DUF4124" evidence="4">
    <location>
        <begin position="11"/>
        <end position="50"/>
    </location>
</feature>
<accession>A0A1F6SY58</accession>
<feature type="signal peptide" evidence="3">
    <location>
        <begin position="1"/>
        <end position="18"/>
    </location>
</feature>
<proteinExistence type="predicted"/>
<evidence type="ECO:0000259" key="4">
    <source>
        <dbReference type="Pfam" id="PF13511"/>
    </source>
</evidence>
<keyword evidence="1" id="KW-0175">Coiled coil</keyword>
<dbReference type="InterPro" id="IPR025392">
    <property type="entry name" value="DUF4124"/>
</dbReference>
<sequence length="211" mass="24364">MRLLTALALLMLSLPALAAEGEKKIFKCKDAAGRTHYGTTAAEECARSKVTEMSDQGTARRELAAPLTEEELKNREERKLDDDRKKIDSDERARRDKILLSTYTSVDELEQFRVRKLTEMEKVISSSETTLNSLRRSLERLESEAAEEQKAGKPNPKTTKALEQARLQVDRHGQQIEKRRKEMENMRKQFDDDIARYRELKKVKPVKTVTR</sequence>
<gene>
    <name evidence="5" type="ORF">A2140_06325</name>
</gene>
<dbReference type="EMBL" id="MFSQ01000142">
    <property type="protein sequence ID" value="OGI37655.1"/>
    <property type="molecule type" value="Genomic_DNA"/>
</dbReference>
<evidence type="ECO:0000256" key="1">
    <source>
        <dbReference type="SAM" id="Coils"/>
    </source>
</evidence>
<dbReference type="AlphaFoldDB" id="A0A1F6SY58"/>
<dbReference type="STRING" id="1817756.A2140_06325"/>
<feature type="compositionally biased region" description="Basic and acidic residues" evidence="2">
    <location>
        <begin position="70"/>
        <end position="88"/>
    </location>
</feature>
<reference evidence="5 6" key="1">
    <citation type="journal article" date="2016" name="Nat. Commun.">
        <title>Thousands of microbial genomes shed light on interconnected biogeochemical processes in an aquifer system.</title>
        <authorList>
            <person name="Anantharaman K."/>
            <person name="Brown C.T."/>
            <person name="Hug L.A."/>
            <person name="Sharon I."/>
            <person name="Castelle C.J."/>
            <person name="Probst A.J."/>
            <person name="Thomas B.C."/>
            <person name="Singh A."/>
            <person name="Wilkins M.J."/>
            <person name="Karaoz U."/>
            <person name="Brodie E.L."/>
            <person name="Williams K.H."/>
            <person name="Hubbard S.S."/>
            <person name="Banfield J.F."/>
        </authorList>
    </citation>
    <scope>NUCLEOTIDE SEQUENCE [LARGE SCALE GENOMIC DNA]</scope>
</reference>
<comment type="caution">
    <text evidence="5">The sequence shown here is derived from an EMBL/GenBank/DDBJ whole genome shotgun (WGS) entry which is preliminary data.</text>
</comment>
<evidence type="ECO:0000313" key="6">
    <source>
        <dbReference type="Proteomes" id="UP000178379"/>
    </source>
</evidence>
<name>A0A1F6SY58_9PROT</name>
<keyword evidence="3" id="KW-0732">Signal</keyword>
<dbReference type="Proteomes" id="UP000178379">
    <property type="component" value="Unassembled WGS sequence"/>
</dbReference>
<dbReference type="Pfam" id="PF13511">
    <property type="entry name" value="DUF4124"/>
    <property type="match status" value="1"/>
</dbReference>
<feature type="region of interest" description="Disordered" evidence="2">
    <location>
        <begin position="46"/>
        <end position="88"/>
    </location>
</feature>
<organism evidence="5 6">
    <name type="scientific">Candidatus Muproteobacteria bacterium RBG_16_62_13</name>
    <dbReference type="NCBI Taxonomy" id="1817756"/>
    <lineage>
        <taxon>Bacteria</taxon>
        <taxon>Pseudomonadati</taxon>
        <taxon>Pseudomonadota</taxon>
        <taxon>Candidatus Muproteobacteria</taxon>
    </lineage>
</organism>
<feature type="chain" id="PRO_5009526479" description="DUF4124 domain-containing protein" evidence="3">
    <location>
        <begin position="19"/>
        <end position="211"/>
    </location>
</feature>
<evidence type="ECO:0000256" key="3">
    <source>
        <dbReference type="SAM" id="SignalP"/>
    </source>
</evidence>
<feature type="compositionally biased region" description="Basic and acidic residues" evidence="2">
    <location>
        <begin position="46"/>
        <end position="63"/>
    </location>
</feature>